<evidence type="ECO:0000313" key="1">
    <source>
        <dbReference type="EMBL" id="CDW83860.1"/>
    </source>
</evidence>
<dbReference type="Proteomes" id="UP000039865">
    <property type="component" value="Unassembled WGS sequence"/>
</dbReference>
<dbReference type="InParanoid" id="A0A078ANB7"/>
<reference evidence="1 2" key="1">
    <citation type="submission" date="2014-06" db="EMBL/GenBank/DDBJ databases">
        <authorList>
            <person name="Swart Estienne"/>
        </authorList>
    </citation>
    <scope>NUCLEOTIDE SEQUENCE [LARGE SCALE GENOMIC DNA]</scope>
    <source>
        <strain evidence="1 2">130c</strain>
    </source>
</reference>
<sequence length="2353" mass="265114">MILGMTSTECNDHIRLNGFDADASGNFLIAGYVKSTSTQCSMLNNGVSAQTGFLMHLDNKGTLPSNPVFNDADVFTVLLGTLQYMRIAKLTLATGVQTLEKSLDFYSASGATNDGFSLQIDPYNSNLYFVGTIKSSTYYASDFERYLMRFDQSLNLLLFTRVRGNSANSAYYNFGIEFTTTSIYTFDKYYTSASAYRSSVQQLLKSDLSVTSECTWYNTLSSLKRGVFRINSDQTKWYSGTYVDATNNYFSIQIGTMSTNTLISNRQLNAVILYPYMEIDPSTENIVLISIIENLIVTQSLINKGATSPNEFPRIFGKLSGSYIYYALDLDQYISTSFKLRAVTSGASITTQSNTFTDSPLASSSYFPMQDLKFSQNCALPFTITPPEVFLNATTDLDNFGQLKVTQCNGYPFTITALKNGTGATLPPDVTFDTTTKVITAKFNSNNLQNYIGGWPLRIDATLYGITGYNLGYRLAAAPDQAKVIDPTIPNHDVSSCDETPYPLFWGKGTSNMAIYYSTFDDYGNFLITGYSIKLDPFSKTDVNNENGFVSLIDQRGAIYWTYRLDDTEDATNGEYCYYAIQNGMYVWAQCNGANSLSKETHYPLLVKMHHDSGRVLYWRAVPIQAYTSYRGQVNSNRNLVLIKFDETTFRTEYAKFYSTSDTAEKQLRIYFDQTADYIFEMRNQGSSNLNQFLQIQLSTGAFLRYVNLNAGIQELHSGCFFQNDKFIVPSIASGTPSAVNIITLYKSNLSVFKDQKITFKSGYVVSNVMVATDNDNNIYISAAGTDIFFFKLNPDFSLNKQSYWEAPFDYRLTNIQFHNGNMFYVYQEDIGSTFVSSFILKESQSSGFQNLNCFDPMLLAPTDTTIYATLSQPSRTYTVMTPLDIDEVDLIFDNTNWDYFTPQYYSKDPLSTTIEVLSQIGNKAYPYTLPGNNCQGRPWSMTLMSGVTATTPTSWVVWDNVQSIIVQTNTPSYPGTLSVRLRYFDTTSGNTSLSIKDNPIFIRLVKSDNVTLSQSNISYCWQNIYPIGYSCETQGMFSNLQSFFVNKDDMNILLGGEVQSNSHHIFVIDGISDAFLQRSSETGFVEWISTYYSSHGVQDKIHSITMTGGWIYCFYSASTSVSIDIRSNGILKITYAEGKLIWARKLVVQNPIDSATLYVNVIWEMAYDPLNPSNFLANVEMLWNTNIPVSWAIMFRDDGIGLVTRFNILSKPVYALSNAIVPSQVVFHTTQNFVFISQGNFFSQNTQQDMAIMKVNSITGNVIWSRIYNNNMGPSSGSPYYASLALNTYTGYLYLGAMTTDLHLAQLDQNGSQFYFGYEQEKFISLSFGAGEMVIHRKSIKYYEQGQFECHSFSIYATNPSVQATYSLTRGISPPSQVDIDAIVVISGNQVTIPITASLFRQCQGVSMTISSIKYENGLTSSSVSQPLISISGTSSITIDARNQPPYPGFRNFIANVCTSIKNKCTDVQIPIIIYPSAVPNISRTAATKICKNNPTYPRIIGDPSPYTFIVGADIDEDNGNIIMCGANLNPKYRPQQYSGTNKDALMIMQDNNGKINWAHVMRKTSGEHNYYSDCKFIPNSYIIALALLITTPNQLVLAAFDYNSGKYIFIRQIPGAMSDIPELNKILIDTAKNVLYILYTKESYKNSILKISLAQNQPTLLYSTNIGYSTTGYQYLRSLSVPIIKDYIYAMTQVFENSKWYYIVAKIRKTDGVIENYVHHLYSDNDYWVCSCLNNEENTYSSIVDKTSGETNYYTITLRMYNDTLYPTLGKAIKIYMTQNIYHSSLDYDSQNIYLVCSFYADSYLIGKFQKNDLAIVKISTFYSPYSIFGYGISRVANDGIYMFFFQYGIQSENDASQFSMLLNKVNLDLIGTESVMINKDALYTLVTPLLTYQQVTQPIQDIVYDQIKLWPQFNQYWEYLQYPTQIKFIQPQALYQKVFKPEYDTQPKNQIIILPVSYQYTLKWPNDCVGNTLSMTWSVDKYATIPSIFSLDSSSQSSTLTVVPTNSDIGSYTIRFKFTSTVDSTVSTEDTFLVTIYPETSFDQEIIINECNMPIFPAFFDGSASVQQTSMSMDKQGNLIALCGSTVTSNNQYPSKKSSFISLYTKGMAFIFWQTIEIGIQGSEVNNCIFSDQSNLFTSIQSELDSDKSQIHLFQHSSSGQLINSKQLSHLSRALNLNYFYIDPEQEDQYIGFTMTDTQFGVHLPTQNSKSQFVILKLDSAYTPLFLRTYSATFHAQVCSFLLNKLDNTLYAVFTLEVTTWKIGAMKVSSIDGNLNWAYALSGSSSYQTISSSFPAQNEIELIANNPYVCFSMESTASTTGFELCTVLLKLLELSHLSSSYYIRFTFKVY</sequence>
<organism evidence="1 2">
    <name type="scientific">Stylonychia lemnae</name>
    <name type="common">Ciliate</name>
    <dbReference type="NCBI Taxonomy" id="5949"/>
    <lineage>
        <taxon>Eukaryota</taxon>
        <taxon>Sar</taxon>
        <taxon>Alveolata</taxon>
        <taxon>Ciliophora</taxon>
        <taxon>Intramacronucleata</taxon>
        <taxon>Spirotrichea</taxon>
        <taxon>Stichotrichia</taxon>
        <taxon>Sporadotrichida</taxon>
        <taxon>Oxytrichidae</taxon>
        <taxon>Stylonychinae</taxon>
        <taxon>Stylonychia</taxon>
    </lineage>
</organism>
<evidence type="ECO:0000313" key="2">
    <source>
        <dbReference type="Proteomes" id="UP000039865"/>
    </source>
</evidence>
<accession>A0A078ANB7</accession>
<protein>
    <submittedName>
        <fullName evidence="1">Cadg multi-domain protein</fullName>
    </submittedName>
</protein>
<name>A0A078ANB7_STYLE</name>
<proteinExistence type="predicted"/>
<dbReference type="InterPro" id="IPR013783">
    <property type="entry name" value="Ig-like_fold"/>
</dbReference>
<dbReference type="EMBL" id="CCKQ01012249">
    <property type="protein sequence ID" value="CDW83860.1"/>
    <property type="molecule type" value="Genomic_DNA"/>
</dbReference>
<keyword evidence="2" id="KW-1185">Reference proteome</keyword>
<dbReference type="Gene3D" id="2.60.40.10">
    <property type="entry name" value="Immunoglobulins"/>
    <property type="match status" value="1"/>
</dbReference>
<gene>
    <name evidence="1" type="primary">Contig26.g31</name>
    <name evidence="1" type="ORF">STYLEM_12911</name>
</gene>